<reference evidence="1 2" key="1">
    <citation type="submission" date="2019-05" db="EMBL/GenBank/DDBJ databases">
        <title>Another draft genome of Portunus trituberculatus and its Hox gene families provides insights of decapod evolution.</title>
        <authorList>
            <person name="Jeong J.-H."/>
            <person name="Song I."/>
            <person name="Kim S."/>
            <person name="Choi T."/>
            <person name="Kim D."/>
            <person name="Ryu S."/>
            <person name="Kim W."/>
        </authorList>
    </citation>
    <scope>NUCLEOTIDE SEQUENCE [LARGE SCALE GENOMIC DNA]</scope>
    <source>
        <tissue evidence="1">Muscle</tissue>
    </source>
</reference>
<comment type="caution">
    <text evidence="1">The sequence shown here is derived from an EMBL/GenBank/DDBJ whole genome shotgun (WGS) entry which is preliminary data.</text>
</comment>
<accession>A0A5B7FYA4</accession>
<dbReference type="EMBL" id="VSRR010009423">
    <property type="protein sequence ID" value="MPC50315.1"/>
    <property type="molecule type" value="Genomic_DNA"/>
</dbReference>
<dbReference type="Proteomes" id="UP000324222">
    <property type="component" value="Unassembled WGS sequence"/>
</dbReference>
<evidence type="ECO:0000313" key="1">
    <source>
        <dbReference type="EMBL" id="MPC50315.1"/>
    </source>
</evidence>
<organism evidence="1 2">
    <name type="scientific">Portunus trituberculatus</name>
    <name type="common">Swimming crab</name>
    <name type="synonym">Neptunus trituberculatus</name>
    <dbReference type="NCBI Taxonomy" id="210409"/>
    <lineage>
        <taxon>Eukaryota</taxon>
        <taxon>Metazoa</taxon>
        <taxon>Ecdysozoa</taxon>
        <taxon>Arthropoda</taxon>
        <taxon>Crustacea</taxon>
        <taxon>Multicrustacea</taxon>
        <taxon>Malacostraca</taxon>
        <taxon>Eumalacostraca</taxon>
        <taxon>Eucarida</taxon>
        <taxon>Decapoda</taxon>
        <taxon>Pleocyemata</taxon>
        <taxon>Brachyura</taxon>
        <taxon>Eubrachyura</taxon>
        <taxon>Portunoidea</taxon>
        <taxon>Portunidae</taxon>
        <taxon>Portuninae</taxon>
        <taxon>Portunus</taxon>
    </lineage>
</organism>
<gene>
    <name evidence="1" type="ORF">E2C01_044140</name>
</gene>
<dbReference type="AlphaFoldDB" id="A0A5B7FYA4"/>
<keyword evidence="2" id="KW-1185">Reference proteome</keyword>
<sequence length="113" mass="12917">MLVPSLTRTRQEGMRVLASFPCHRRRSGTQGFRARFVLHLVFSCNTNADGTVSFSHSAHYHYHHQYNTTTDITTNSTTTITLLQKPEQNFPLRQTLRSRGGSQDTPTHFRLAI</sequence>
<evidence type="ECO:0000313" key="2">
    <source>
        <dbReference type="Proteomes" id="UP000324222"/>
    </source>
</evidence>
<protein>
    <submittedName>
        <fullName evidence="1">Uncharacterized protein</fullName>
    </submittedName>
</protein>
<proteinExistence type="predicted"/>
<name>A0A5B7FYA4_PORTR</name>